<evidence type="ECO:0000256" key="8">
    <source>
        <dbReference type="PIRNR" id="PIRNR037239"/>
    </source>
</evidence>
<dbReference type="EC" id="3.1.13.-" evidence="8"/>
<evidence type="ECO:0000256" key="6">
    <source>
        <dbReference type="ARBA" id="ARBA00022839"/>
    </source>
</evidence>
<dbReference type="EMBL" id="BDEQ01000001">
    <property type="protein sequence ID" value="GAT97993.1"/>
    <property type="molecule type" value="Genomic_DNA"/>
</dbReference>
<dbReference type="VEuPathDB" id="AmoebaDB:EHI7A_040140"/>
<evidence type="ECO:0000259" key="11">
    <source>
        <dbReference type="Pfam" id="PF03159"/>
    </source>
</evidence>
<comment type="caution">
    <text evidence="13">The sequence shown here is derived from an EMBL/GenBank/DDBJ whole genome shotgun (WGS) entry which is preliminary data.</text>
</comment>
<dbReference type="Gene3D" id="3.40.50.12390">
    <property type="match status" value="2"/>
</dbReference>
<dbReference type="VEuPathDB" id="AmoebaDB:KM1_064580"/>
<protein>
    <recommendedName>
        <fullName evidence="8">5'-3' exoribonuclease</fullName>
        <ecNumber evidence="8">3.1.13.-</ecNumber>
    </recommendedName>
</protein>
<dbReference type="Pfam" id="PF17846">
    <property type="entry name" value="XRN_M"/>
    <property type="match status" value="1"/>
</dbReference>
<dbReference type="VEuPathDB" id="AmoebaDB:EHI8A_138250"/>
<reference evidence="13 14" key="1">
    <citation type="submission" date="2016-05" db="EMBL/GenBank/DDBJ databases">
        <title>First whole genome sequencing of Entamoeba histolytica HM1:IMSS-clone-6.</title>
        <authorList>
            <person name="Mukherjee Avik.K."/>
            <person name="Izumyama S."/>
            <person name="Nakada-Tsukui K."/>
            <person name="Nozaki T."/>
        </authorList>
    </citation>
    <scope>NUCLEOTIDE SEQUENCE [LARGE SCALE GENOMIC DNA]</scope>
    <source>
        <strain evidence="13 14">HM1:IMSS clone 6</strain>
    </source>
</reference>
<dbReference type="AlphaFoldDB" id="A0A5K1VQ98"/>
<keyword evidence="3 8" id="KW-0507">mRNA processing</keyword>
<evidence type="ECO:0000256" key="9">
    <source>
        <dbReference type="SAM" id="Coils"/>
    </source>
</evidence>
<dbReference type="VEuPathDB" id="AmoebaDB:EHI5A_072700"/>
<dbReference type="GO" id="GO:0006397">
    <property type="term" value="P:mRNA processing"/>
    <property type="evidence" value="ECO:0007669"/>
    <property type="project" value="UniProtKB-UniRule"/>
</dbReference>
<keyword evidence="9" id="KW-0175">Coiled coil</keyword>
<evidence type="ECO:0000313" key="14">
    <source>
        <dbReference type="Proteomes" id="UP000078387"/>
    </source>
</evidence>
<sequence length="779" mass="92205">MGVPSFFAWLTKKYVSITNDCKKNSSIENDDLLSPNPNGVEYDNFYIDLNGLIHPCYHPTDRQTPETNVDVFVLLTRYIDYMVDIVRPRKLLYIAIDGVAPRAKMNQQRSRRFKTAQNMVNQSFEEKKSVFKEKPIDSNCITPGTEFMEAVSKVIKAYIKERMNSSKYWNSIIVIFSDSSVPGEGEHKIIDFIRRQKDCKNYNPYIRHCMYGLDADLIMLALATHERYFSIIRDKPYNKGDKCYICGEYHSSDSCKNYNRVAPLDPITKPFIFVDCHVLRQYLNNTIKVEKYDFERCLDDFIFFCFLVGNDFLPHIPSLDIQEGAIDILIKIYLKFLPENGYITENGTINFKIVKRFLHLVGKEEKQLLVNRRLRKEKEDQLYFDKKMRELDYQIQSAFENRTEALPQRKTEIKVKSIKEVELAKEESQLIRESLEKKKQEVVRQMEELKHDEIQLGEQGYEERYYQQKFHVDYKKEKNNIIEIVDSYVEGLNWVFSYYYEGCQSWDWYYPYYYAPFAKDIGKLLDPEFEVQYTQGKPFRPFEQLMSVLPPQSKHCLPKEFQQLMNSTSSPLSSFYPEDFKIDMNGERSFYKAIALIGFINQKKLLNVVEPIEKELGKKDQQRNSRYGNTFIFIGKSNWYYRKDIHHFKKIGKEAWKQLKKEIKTYISNDQVVPIKTYKPLHIESNYTKHQFGGLIIPIRGMDLGKDKSKCYMLGYIPPQYKNGHIFKTRYIGEPLESPQELDSMKAKSQPLRKSIKRQRDIREYRLVPLTPDNSEKKK</sequence>
<evidence type="ECO:0000256" key="3">
    <source>
        <dbReference type="ARBA" id="ARBA00022664"/>
    </source>
</evidence>
<comment type="subcellular location">
    <subcellularLocation>
        <location evidence="1">Nucleus</location>
    </subcellularLocation>
</comment>
<dbReference type="GO" id="GO:0000956">
    <property type="term" value="P:nuclear-transcribed mRNA catabolic process"/>
    <property type="evidence" value="ECO:0007669"/>
    <property type="project" value="TreeGrafter"/>
</dbReference>
<dbReference type="InterPro" id="IPR004859">
    <property type="entry name" value="Xrn1_N"/>
</dbReference>
<dbReference type="PANTHER" id="PTHR12341">
    <property type="entry name" value="5'-&gt;3' EXORIBONUCLEASE"/>
    <property type="match status" value="1"/>
</dbReference>
<evidence type="ECO:0000256" key="2">
    <source>
        <dbReference type="ARBA" id="ARBA00006994"/>
    </source>
</evidence>
<feature type="region of interest" description="Disordered" evidence="10">
    <location>
        <begin position="738"/>
        <end position="779"/>
    </location>
</feature>
<keyword evidence="5 8" id="KW-0378">Hydrolase</keyword>
<dbReference type="Proteomes" id="UP000078387">
    <property type="component" value="Unassembled WGS sequence"/>
</dbReference>
<comment type="similarity">
    <text evidence="2 8">Belongs to the 5'-3' exonuclease family. XRN2/RAT1 subfamily.</text>
</comment>
<gene>
    <name evidence="13" type="ORF">CL6EHI_132400</name>
</gene>
<feature type="domain" description="Xrn1 helical" evidence="12">
    <location>
        <begin position="291"/>
        <end position="667"/>
    </location>
</feature>
<evidence type="ECO:0000256" key="7">
    <source>
        <dbReference type="ARBA" id="ARBA00023242"/>
    </source>
</evidence>
<evidence type="ECO:0000259" key="12">
    <source>
        <dbReference type="Pfam" id="PF17846"/>
    </source>
</evidence>
<keyword evidence="6 8" id="KW-0269">Exonuclease</keyword>
<dbReference type="InterPro" id="IPR041412">
    <property type="entry name" value="Xrn1_helical"/>
</dbReference>
<dbReference type="InterPro" id="IPR027073">
    <property type="entry name" value="5_3_exoribonuclease"/>
</dbReference>
<dbReference type="Gene3D" id="1.25.40.1050">
    <property type="match status" value="1"/>
</dbReference>
<keyword evidence="4 8" id="KW-0540">Nuclease</keyword>
<evidence type="ECO:0000256" key="10">
    <source>
        <dbReference type="SAM" id="MobiDB-lite"/>
    </source>
</evidence>
<keyword evidence="7" id="KW-0539">Nucleus</keyword>
<comment type="function">
    <text evidence="8">Possesses 5'-&gt;3' exoribonuclease activity. May promote termination of transcription by RNA polymerase II.</text>
</comment>
<dbReference type="CDD" id="cd18673">
    <property type="entry name" value="PIN_XRN1-2-like"/>
    <property type="match status" value="1"/>
</dbReference>
<accession>A0A5K1VQ98</accession>
<dbReference type="OMA" id="ITHDMVV"/>
<evidence type="ECO:0000256" key="4">
    <source>
        <dbReference type="ARBA" id="ARBA00022722"/>
    </source>
</evidence>
<organism evidence="13 14">
    <name type="scientific">Entamoeba histolytica</name>
    <dbReference type="NCBI Taxonomy" id="5759"/>
    <lineage>
        <taxon>Eukaryota</taxon>
        <taxon>Amoebozoa</taxon>
        <taxon>Evosea</taxon>
        <taxon>Archamoebae</taxon>
        <taxon>Mastigamoebida</taxon>
        <taxon>Entamoebidae</taxon>
        <taxon>Entamoeba</taxon>
    </lineage>
</organism>
<dbReference type="VEuPathDB" id="AmoebaDB:EHI_132400"/>
<dbReference type="PIRSF" id="PIRSF037239">
    <property type="entry name" value="Exonuclease_Xrn2"/>
    <property type="match status" value="1"/>
</dbReference>
<dbReference type="GO" id="GO:0003723">
    <property type="term" value="F:RNA binding"/>
    <property type="evidence" value="ECO:0007669"/>
    <property type="project" value="TreeGrafter"/>
</dbReference>
<dbReference type="InterPro" id="IPR017151">
    <property type="entry name" value="Xrn2/3/4"/>
</dbReference>
<feature type="domain" description="Xrn1 N-terminal" evidence="11">
    <location>
        <begin position="1"/>
        <end position="234"/>
    </location>
</feature>
<dbReference type="GO" id="GO:0005634">
    <property type="term" value="C:nucleus"/>
    <property type="evidence" value="ECO:0007669"/>
    <property type="project" value="UniProtKB-SubCell"/>
</dbReference>
<proteinExistence type="inferred from homology"/>
<evidence type="ECO:0000256" key="1">
    <source>
        <dbReference type="ARBA" id="ARBA00004123"/>
    </source>
</evidence>
<evidence type="ECO:0000313" key="13">
    <source>
        <dbReference type="EMBL" id="GAT97993.1"/>
    </source>
</evidence>
<dbReference type="Pfam" id="PF03159">
    <property type="entry name" value="XRN_N"/>
    <property type="match status" value="1"/>
</dbReference>
<name>A0A5K1VQ98_ENTHI</name>
<dbReference type="GO" id="GO:0004534">
    <property type="term" value="F:5'-3' RNA exonuclease activity"/>
    <property type="evidence" value="ECO:0007669"/>
    <property type="project" value="UniProtKB-UniRule"/>
</dbReference>
<evidence type="ECO:0000256" key="5">
    <source>
        <dbReference type="ARBA" id="ARBA00022801"/>
    </source>
</evidence>
<dbReference type="PANTHER" id="PTHR12341:SF41">
    <property type="entry name" value="5'-3' EXORIBONUCLEASE 2"/>
    <property type="match status" value="1"/>
</dbReference>
<feature type="coiled-coil region" evidence="9">
    <location>
        <begin position="418"/>
        <end position="455"/>
    </location>
</feature>